<dbReference type="Proteomes" id="UP001609219">
    <property type="component" value="Unassembled WGS sequence"/>
</dbReference>
<comment type="caution">
    <text evidence="2">The sequence shown here is derived from an EMBL/GenBank/DDBJ whole genome shotgun (WGS) entry which is preliminary data.</text>
</comment>
<evidence type="ECO:0000313" key="2">
    <source>
        <dbReference type="EMBL" id="MFH5242692.1"/>
    </source>
</evidence>
<keyword evidence="4" id="KW-1185">Reference proteome</keyword>
<gene>
    <name evidence="2" type="ORF">ACHIPV_12470</name>
    <name evidence="1" type="ORF">ACHIRB_13670</name>
</gene>
<dbReference type="EMBL" id="JBIMSN010000057">
    <property type="protein sequence ID" value="MFH5229605.1"/>
    <property type="molecule type" value="Genomic_DNA"/>
</dbReference>
<evidence type="ECO:0000313" key="1">
    <source>
        <dbReference type="EMBL" id="MFH5229605.1"/>
    </source>
</evidence>
<accession>A0ABW7KLP3</accession>
<proteinExistence type="predicted"/>
<dbReference type="RefSeq" id="WP_395124562.1">
    <property type="nucleotide sequence ID" value="NZ_JBIMSP010000016.1"/>
</dbReference>
<protein>
    <submittedName>
        <fullName evidence="2">Uncharacterized protein</fullName>
    </submittedName>
</protein>
<sequence length="56" mass="5708">MRVFVDADNPEGVVAAGSIAKSGNLSGGLAIVVDRPLGLTLDVVVLDRSPCDDVVD</sequence>
<dbReference type="EMBL" id="JBIMSP010000016">
    <property type="protein sequence ID" value="MFH5242692.1"/>
    <property type="molecule type" value="Genomic_DNA"/>
</dbReference>
<name>A0ABW7KLP3_9NOCA</name>
<dbReference type="Proteomes" id="UP001609176">
    <property type="component" value="Unassembled WGS sequence"/>
</dbReference>
<evidence type="ECO:0000313" key="3">
    <source>
        <dbReference type="Proteomes" id="UP001609176"/>
    </source>
</evidence>
<organism evidence="2 3">
    <name type="scientific">Antrihabitans spumae</name>
    <dbReference type="NCBI Taxonomy" id="3373370"/>
    <lineage>
        <taxon>Bacteria</taxon>
        <taxon>Bacillati</taxon>
        <taxon>Actinomycetota</taxon>
        <taxon>Actinomycetes</taxon>
        <taxon>Mycobacteriales</taxon>
        <taxon>Nocardiaceae</taxon>
        <taxon>Antrihabitans</taxon>
    </lineage>
</organism>
<reference evidence="3 4" key="1">
    <citation type="submission" date="2024-10" db="EMBL/GenBank/DDBJ databases">
        <authorList>
            <person name="Riesco R."/>
        </authorList>
    </citation>
    <scope>NUCLEOTIDE SEQUENCE [LARGE SCALE GENOMIC DNA]</scope>
    <source>
        <strain evidence="2 3">NCIMB 15448</strain>
        <strain evidence="1 4">NCIMB 15450</strain>
    </source>
</reference>
<evidence type="ECO:0000313" key="4">
    <source>
        <dbReference type="Proteomes" id="UP001609219"/>
    </source>
</evidence>